<name>A0AAJ7TEV7_PETMA</name>
<reference evidence="5" key="1">
    <citation type="submission" date="2025-08" db="UniProtKB">
        <authorList>
            <consortium name="RefSeq"/>
        </authorList>
    </citation>
    <scope>IDENTIFICATION</scope>
    <source>
        <tissue evidence="5">Sperm</tissue>
    </source>
</reference>
<dbReference type="Gene3D" id="1.25.10.10">
    <property type="entry name" value="Leucine-rich Repeat Variant"/>
    <property type="match status" value="2"/>
</dbReference>
<accession>A0AAJ7TEV7</accession>
<evidence type="ECO:0000256" key="2">
    <source>
        <dbReference type="SAM" id="Coils"/>
    </source>
</evidence>
<feature type="compositionally biased region" description="Low complexity" evidence="3">
    <location>
        <begin position="202"/>
        <end position="219"/>
    </location>
</feature>
<dbReference type="InterPro" id="IPR040362">
    <property type="entry name" value="RELCH"/>
</dbReference>
<organism evidence="4 5">
    <name type="scientific">Petromyzon marinus</name>
    <name type="common">Sea lamprey</name>
    <dbReference type="NCBI Taxonomy" id="7757"/>
    <lineage>
        <taxon>Eukaryota</taxon>
        <taxon>Metazoa</taxon>
        <taxon>Chordata</taxon>
        <taxon>Craniata</taxon>
        <taxon>Vertebrata</taxon>
        <taxon>Cyclostomata</taxon>
        <taxon>Hyperoartia</taxon>
        <taxon>Petromyzontiformes</taxon>
        <taxon>Petromyzontidae</taxon>
        <taxon>Petromyzon</taxon>
    </lineage>
</organism>
<feature type="compositionally biased region" description="Polar residues" evidence="3">
    <location>
        <begin position="91"/>
        <end position="103"/>
    </location>
</feature>
<sequence length="1300" mass="144524">MSTPVNPFVSDSEEEEDQQQQVPRRDSNLDARRDPDSSRDEDRGQDLTPSSRTPSMSSSSATAAETRASQRGEEMESMEEQLGFGQGQGNVQGSERQQGQGNEWESGYGQESGMEQGHGKGTGLERGHDQGNERERGQGHGQGQGHASRPLALDVVAAQLLRDQLLLTALELHSELLERDQELPRLRDFFSNPGNFERPGLQSQQQQQQVQQQQQQHHLQLSVQPTHLHRAGSLTTLDSLDFARYSDDGNRDVDERVAGARQGRSCPHEWQEHVKVLEFELRKARETIQALRTDLTQAAETNTPTQEKNNEEQIPACEDPMRPLEKRALNFLVNEFLLKNEFKLTSITFSDENGEQDIEVWDDVGLNIPKPPDLLTLYRDYGSRIVLPSDTLDVGVGPDLVENPDPNPADDPSSLTLGDLPDGSLSNNQAEVVKELNQLVERLRHENESLTAQIRQLESEIAALQFPAGMSVTVPESRQEEAATPRSPGDEGELYITIRDVAPTQKTAAVQDVTLQGETTRSNVGSSPPSSSSPPDNLTLRDVDDHVISEQDMDDQVQLEKPKRKLPETFMRTLMQCCMTTSNSRLGCEVAKIADSEKSVISVLGRCLPHIVPNVLLAKREELIPVILCTACLHPESKQRDELLNILFNLIKRPDEQQRKTILVGCVAFARHVGPARAESELLPQCWEQISHKYPERRELVAEACGVLAPYLPMAIRSSLVLSMLQQMLHEDKTETVREASVRSLGVVISYIDDPDKYFQAFDLLLMALRDTSERVLAATHQTFLPAFGMWACELGRVQTHLANSLLSKVETAVLEENSILDENKLHQYISALQSLVPFLFLFVLQTSPFAEEAEACTNAPQIEVGRFPSTACRLAEVTVAAGGPERISSLLVLYERRLDGLADDPDTQAWESMRWIQHNMLPRLVEVACKIPVTSPSAVHDLATFVSTLCRTFGRQFTSGKVKPLFQKHLVALQNNPDAAAVTATSLLAKATVPVYALGILTCYTEESDRKLLSSFMEDVMMKLSVNQLPLDSLKVTFVELGANPAYHEMLLAVLWCGVVHTSPQVRCTAAKMFELALRGMHEALIDKRVAPALVTLSSDPEFSVRIATIPALGAIIETVTQKELLERVKMQLASFLDDGPGEEQHALQLEIIRTLGRVGPNAEPRFRDEFMLPSLHVLSMGNNQQATDGKRMEVAVQLFEAYSALACCFIGEDVMVQHFLPGLRALRTDMEHLSHEHEVILSSMIKDFEFKLDGKATADPSLPSPVLMEDAKNKFFSKVGQLTTSSSTVFTSMLKRKK</sequence>
<dbReference type="GO" id="GO:0005802">
    <property type="term" value="C:trans-Golgi network"/>
    <property type="evidence" value="ECO:0007669"/>
    <property type="project" value="InterPro"/>
</dbReference>
<gene>
    <name evidence="5" type="primary">LOC116946001</name>
</gene>
<evidence type="ECO:0000313" key="4">
    <source>
        <dbReference type="Proteomes" id="UP001318040"/>
    </source>
</evidence>
<feature type="region of interest" description="Disordered" evidence="3">
    <location>
        <begin position="472"/>
        <end position="493"/>
    </location>
</feature>
<feature type="compositionally biased region" description="Basic and acidic residues" evidence="3">
    <location>
        <begin position="123"/>
        <end position="138"/>
    </location>
</feature>
<dbReference type="PROSITE" id="PS50896">
    <property type="entry name" value="LISH"/>
    <property type="match status" value="1"/>
</dbReference>
<feature type="coiled-coil region" evidence="2">
    <location>
        <begin position="426"/>
        <end position="460"/>
    </location>
</feature>
<dbReference type="InterPro" id="IPR011989">
    <property type="entry name" value="ARM-like"/>
</dbReference>
<dbReference type="InterPro" id="IPR006594">
    <property type="entry name" value="LisH"/>
</dbReference>
<dbReference type="SUPFAM" id="SSF48371">
    <property type="entry name" value="ARM repeat"/>
    <property type="match status" value="1"/>
</dbReference>
<feature type="region of interest" description="Disordered" evidence="3">
    <location>
        <begin position="396"/>
        <end position="426"/>
    </location>
</feature>
<feature type="repeat" description="HEAT" evidence="1">
    <location>
        <begin position="1091"/>
        <end position="1129"/>
    </location>
</feature>
<dbReference type="KEGG" id="pmrn:116946001"/>
<evidence type="ECO:0000313" key="5">
    <source>
        <dbReference type="RefSeq" id="XP_032816658.1"/>
    </source>
</evidence>
<dbReference type="Proteomes" id="UP001318040">
    <property type="component" value="Chromosome 25"/>
</dbReference>
<protein>
    <submittedName>
        <fullName evidence="5">RAB11-binding protein RELCH homolog isoform X1</fullName>
    </submittedName>
</protein>
<feature type="region of interest" description="Disordered" evidence="3">
    <location>
        <begin position="1"/>
        <end position="147"/>
    </location>
</feature>
<feature type="compositionally biased region" description="Low complexity" evidence="3">
    <location>
        <begin position="526"/>
        <end position="535"/>
    </location>
</feature>
<keyword evidence="4" id="KW-1185">Reference proteome</keyword>
<keyword evidence="2" id="KW-0175">Coiled coil</keyword>
<dbReference type="GO" id="GO:0032367">
    <property type="term" value="P:intracellular cholesterol transport"/>
    <property type="evidence" value="ECO:0007669"/>
    <property type="project" value="InterPro"/>
</dbReference>
<evidence type="ECO:0000256" key="1">
    <source>
        <dbReference type="PROSITE-ProRule" id="PRU00103"/>
    </source>
</evidence>
<dbReference type="RefSeq" id="XP_032816658.1">
    <property type="nucleotide sequence ID" value="XM_032960767.1"/>
</dbReference>
<dbReference type="PANTHER" id="PTHR32059">
    <property type="entry name" value="RAB11-BINDING PROTEIN RELCH"/>
    <property type="match status" value="1"/>
</dbReference>
<dbReference type="PROSITE" id="PS50077">
    <property type="entry name" value="HEAT_REPEAT"/>
    <property type="match status" value="1"/>
</dbReference>
<proteinExistence type="predicted"/>
<dbReference type="PANTHER" id="PTHR32059:SF0">
    <property type="entry name" value="RAB11-BINDING PROTEIN RELCH"/>
    <property type="match status" value="1"/>
</dbReference>
<feature type="region of interest" description="Disordered" evidence="3">
    <location>
        <begin position="518"/>
        <end position="540"/>
    </location>
</feature>
<evidence type="ECO:0000256" key="3">
    <source>
        <dbReference type="SAM" id="MobiDB-lite"/>
    </source>
</evidence>
<dbReference type="GO" id="GO:0055037">
    <property type="term" value="C:recycling endosome"/>
    <property type="evidence" value="ECO:0007669"/>
    <property type="project" value="TreeGrafter"/>
</dbReference>
<feature type="coiled-coil region" evidence="2">
    <location>
        <begin position="274"/>
        <end position="301"/>
    </location>
</feature>
<feature type="compositionally biased region" description="Basic and acidic residues" evidence="3">
    <location>
        <begin position="23"/>
        <end position="45"/>
    </location>
</feature>
<dbReference type="InterPro" id="IPR016024">
    <property type="entry name" value="ARM-type_fold"/>
</dbReference>
<feature type="compositionally biased region" description="Low complexity" evidence="3">
    <location>
        <begin position="48"/>
        <end position="67"/>
    </location>
</feature>
<feature type="region of interest" description="Disordered" evidence="3">
    <location>
        <begin position="187"/>
        <end position="219"/>
    </location>
</feature>
<dbReference type="InterPro" id="IPR021133">
    <property type="entry name" value="HEAT_type_2"/>
</dbReference>